<dbReference type="PANTHER" id="PTHR33434:SF2">
    <property type="entry name" value="FATTY ACID-BINDING PROTEIN TM_1468"/>
    <property type="match status" value="1"/>
</dbReference>
<dbReference type="InterPro" id="IPR043168">
    <property type="entry name" value="DegV_C"/>
</dbReference>
<keyword evidence="1" id="KW-0446">Lipid-binding</keyword>
<dbReference type="Pfam" id="PF02645">
    <property type="entry name" value="DegV"/>
    <property type="match status" value="1"/>
</dbReference>
<dbReference type="Gene3D" id="3.30.1180.10">
    <property type="match status" value="1"/>
</dbReference>
<dbReference type="EMBL" id="AP023368">
    <property type="protein sequence ID" value="BCJ99874.1"/>
    <property type="molecule type" value="Genomic_DNA"/>
</dbReference>
<accession>A0A7I8DRD9</accession>
<evidence type="ECO:0000256" key="1">
    <source>
        <dbReference type="ARBA" id="ARBA00023121"/>
    </source>
</evidence>
<name>A0A7I8DRD9_9FIRM</name>
<dbReference type="InterPro" id="IPR003797">
    <property type="entry name" value="DegV"/>
</dbReference>
<dbReference type="Gene3D" id="3.40.50.10170">
    <property type="match status" value="1"/>
</dbReference>
<dbReference type="PROSITE" id="PS51482">
    <property type="entry name" value="DEGV"/>
    <property type="match status" value="1"/>
</dbReference>
<dbReference type="PANTHER" id="PTHR33434">
    <property type="entry name" value="DEGV DOMAIN-CONTAINING PROTEIN DR_1986-RELATED"/>
    <property type="match status" value="1"/>
</dbReference>
<dbReference type="RefSeq" id="WP_185255601.1">
    <property type="nucleotide sequence ID" value="NZ_AP023368.1"/>
</dbReference>
<reference evidence="2 3" key="2">
    <citation type="submission" date="2020-08" db="EMBL/GenBank/DDBJ databases">
        <authorList>
            <person name="Ueki A."/>
            <person name="Tonouchi A."/>
        </authorList>
    </citation>
    <scope>NUCLEOTIDE SEQUENCE [LARGE SCALE GENOMIC DNA]</scope>
    <source>
        <strain evidence="2 3">CTTW</strain>
    </source>
</reference>
<gene>
    <name evidence="2" type="ORF">bsdcttw_29150</name>
</gene>
<dbReference type="InterPro" id="IPR050270">
    <property type="entry name" value="DegV_domain_contain"/>
</dbReference>
<dbReference type="KEGG" id="acht:bsdcttw_29150"/>
<evidence type="ECO:0000313" key="2">
    <source>
        <dbReference type="EMBL" id="BCJ99874.1"/>
    </source>
</evidence>
<reference evidence="2 3" key="1">
    <citation type="submission" date="2020-08" db="EMBL/GenBank/DDBJ databases">
        <title>Draft genome sequencing of an Anaerocolumna strain isolated from anoxic soil subjected to BSD treatment.</title>
        <authorList>
            <person name="Uek A."/>
            <person name="Tonouchi A."/>
        </authorList>
    </citation>
    <scope>NUCLEOTIDE SEQUENCE [LARGE SCALE GENOMIC DNA]</scope>
    <source>
        <strain evidence="2 3">CTTW</strain>
    </source>
</reference>
<keyword evidence="3" id="KW-1185">Reference proteome</keyword>
<protein>
    <submittedName>
        <fullName evidence="2">DegV domain-containing protein</fullName>
    </submittedName>
</protein>
<evidence type="ECO:0000313" key="3">
    <source>
        <dbReference type="Proteomes" id="UP000515703"/>
    </source>
</evidence>
<proteinExistence type="predicted"/>
<dbReference type="Proteomes" id="UP000515703">
    <property type="component" value="Chromosome"/>
</dbReference>
<dbReference type="GO" id="GO:0008289">
    <property type="term" value="F:lipid binding"/>
    <property type="evidence" value="ECO:0007669"/>
    <property type="project" value="UniProtKB-KW"/>
</dbReference>
<dbReference type="NCBIfam" id="TIGR00762">
    <property type="entry name" value="DegV"/>
    <property type="match status" value="1"/>
</dbReference>
<organism evidence="2 3">
    <name type="scientific">Anaerocolumna chitinilytica</name>
    <dbReference type="NCBI Taxonomy" id="1727145"/>
    <lineage>
        <taxon>Bacteria</taxon>
        <taxon>Bacillati</taxon>
        <taxon>Bacillota</taxon>
        <taxon>Clostridia</taxon>
        <taxon>Lachnospirales</taxon>
        <taxon>Lachnospiraceae</taxon>
        <taxon>Anaerocolumna</taxon>
    </lineage>
</organism>
<dbReference type="SUPFAM" id="SSF82549">
    <property type="entry name" value="DAK1/DegV-like"/>
    <property type="match status" value="1"/>
</dbReference>
<sequence length="282" mass="31400">MIKIIADSTCDLSKELLEKYDITILPLCVIMGENTYLDGVNIKKEEIFTWAERENSLPKTAAPSLEGAVEILSPFVKNNMDILFFGISEEMSSSCNVVRLAGEYLDYKNIHIINSQNLSTGIGLQILKAAEMALEGYNIQDIKAYITETMSEKVRASFVVDTLTYLHMGGRCSSVAALFGNVLQLKPMIAVKHGIMGVDKKYRGTNHKALLSYFKDLIPELLEADPERIFITHSGCDDEIVESLYQEIEKLNVFKNIYVTQAGAVISSHCGPKTLGILYVEK</sequence>
<dbReference type="AlphaFoldDB" id="A0A7I8DRD9"/>